<keyword evidence="1" id="KW-0812">Transmembrane</keyword>
<gene>
    <name evidence="2" type="ORF">SGGMMB4_02950</name>
</gene>
<organism evidence="2 3">
    <name type="scientific">Sodalis glossinidius (strain morsitans)</name>
    <dbReference type="NCBI Taxonomy" id="343509"/>
    <lineage>
        <taxon>Bacteria</taxon>
        <taxon>Pseudomonadati</taxon>
        <taxon>Pseudomonadota</taxon>
        <taxon>Gammaproteobacteria</taxon>
        <taxon>Enterobacterales</taxon>
        <taxon>Bruguierivoracaceae</taxon>
        <taxon>Sodalis</taxon>
    </lineage>
</organism>
<dbReference type="EMBL" id="LN854557">
    <property type="protein sequence ID" value="CRL45319.1"/>
    <property type="molecule type" value="Genomic_DNA"/>
</dbReference>
<evidence type="ECO:0000313" key="2">
    <source>
        <dbReference type="EMBL" id="CRL45319.1"/>
    </source>
</evidence>
<evidence type="ECO:0000256" key="1">
    <source>
        <dbReference type="SAM" id="Phobius"/>
    </source>
</evidence>
<dbReference type="AlphaFoldDB" id="A0A193QJF5"/>
<name>A0A193QJF5_SODGM</name>
<keyword evidence="1" id="KW-0472">Membrane</keyword>
<evidence type="ECO:0000313" key="3">
    <source>
        <dbReference type="Proteomes" id="UP000245838"/>
    </source>
</evidence>
<feature type="transmembrane region" description="Helical" evidence="1">
    <location>
        <begin position="31"/>
        <end position="49"/>
    </location>
</feature>
<keyword evidence="1" id="KW-1133">Transmembrane helix</keyword>
<protein>
    <submittedName>
        <fullName evidence="2">Uncharacterized protein</fullName>
    </submittedName>
</protein>
<accession>A0A193QJF5</accession>
<sequence length="62" mass="6284">MLGTARLFGQTSGAALVALMFNMFGDSGTHASLVLEGIFAAGAALVSSLRMTQANPQQAVGK</sequence>
<proteinExistence type="predicted"/>
<dbReference type="Proteomes" id="UP000245838">
    <property type="component" value="Chromosome sggmmb4_Chromosome"/>
</dbReference>
<reference evidence="2 3" key="1">
    <citation type="submission" date="2015-05" db="EMBL/GenBank/DDBJ databases">
        <authorList>
            <person name="Goodhead I."/>
        </authorList>
    </citation>
    <scope>NUCLEOTIDE SEQUENCE [LARGE SCALE GENOMIC DNA]</scope>
    <source>
        <strain evidence="3">morsitans</strain>
    </source>
</reference>